<dbReference type="EMBL" id="SDAM02029641">
    <property type="protein sequence ID" value="KAH6755062.1"/>
    <property type="molecule type" value="Genomic_DNA"/>
</dbReference>
<name>A0AAD4NWJ8_PERFH</name>
<comment type="caution">
    <text evidence="1">The sequence shown here is derived from an EMBL/GenBank/DDBJ whole genome shotgun (WGS) entry which is preliminary data.</text>
</comment>
<accession>A0AAD4NWJ8</accession>
<protein>
    <submittedName>
        <fullName evidence="1">Uncharacterized protein</fullName>
    </submittedName>
</protein>
<reference evidence="1 2" key="1">
    <citation type="journal article" date="2021" name="Nat. Commun.">
        <title>Incipient diploidization of the medicinal plant Perilla within 10,000 years.</title>
        <authorList>
            <person name="Zhang Y."/>
            <person name="Shen Q."/>
            <person name="Leng L."/>
            <person name="Zhang D."/>
            <person name="Chen S."/>
            <person name="Shi Y."/>
            <person name="Ning Z."/>
            <person name="Chen S."/>
        </authorList>
    </citation>
    <scope>NUCLEOTIDE SEQUENCE [LARGE SCALE GENOMIC DNA]</scope>
    <source>
        <strain evidence="2">cv. PC099</strain>
    </source>
</reference>
<evidence type="ECO:0000313" key="1">
    <source>
        <dbReference type="EMBL" id="KAH6755062.1"/>
    </source>
</evidence>
<organism evidence="1 2">
    <name type="scientific">Perilla frutescens var. hirtella</name>
    <name type="common">Perilla citriodora</name>
    <name type="synonym">Perilla setoyensis</name>
    <dbReference type="NCBI Taxonomy" id="608512"/>
    <lineage>
        <taxon>Eukaryota</taxon>
        <taxon>Viridiplantae</taxon>
        <taxon>Streptophyta</taxon>
        <taxon>Embryophyta</taxon>
        <taxon>Tracheophyta</taxon>
        <taxon>Spermatophyta</taxon>
        <taxon>Magnoliopsida</taxon>
        <taxon>eudicotyledons</taxon>
        <taxon>Gunneridae</taxon>
        <taxon>Pentapetalae</taxon>
        <taxon>asterids</taxon>
        <taxon>lamiids</taxon>
        <taxon>Lamiales</taxon>
        <taxon>Lamiaceae</taxon>
        <taxon>Nepetoideae</taxon>
        <taxon>Elsholtzieae</taxon>
        <taxon>Perilla</taxon>
    </lineage>
</organism>
<dbReference type="Proteomes" id="UP001190926">
    <property type="component" value="Unassembled WGS sequence"/>
</dbReference>
<keyword evidence="2" id="KW-1185">Reference proteome</keyword>
<evidence type="ECO:0000313" key="2">
    <source>
        <dbReference type="Proteomes" id="UP001190926"/>
    </source>
</evidence>
<gene>
    <name evidence="1" type="ORF">C2S53_018378</name>
</gene>
<sequence length="75" mass="9058">MKELDHVMNKHQRRTSAAERECRISLPQIHCQLDDIRQWNWLEIREKDKVEKDDSLLFLKVEEKACRALKNGLRD</sequence>
<proteinExistence type="predicted"/>
<dbReference type="AlphaFoldDB" id="A0AAD4NWJ8"/>